<dbReference type="InterPro" id="IPR036188">
    <property type="entry name" value="FAD/NAD-bd_sf"/>
</dbReference>
<keyword evidence="12" id="KW-0963">Cytoplasm</keyword>
<evidence type="ECO:0000256" key="3">
    <source>
        <dbReference type="ARBA" id="ARBA00002185"/>
    </source>
</evidence>
<dbReference type="InterPro" id="IPR050464">
    <property type="entry name" value="Zeta_carotene_desat/Oxidored"/>
</dbReference>
<dbReference type="GO" id="GO:0004729">
    <property type="term" value="F:oxygen-dependent protoporphyrinogen oxidase activity"/>
    <property type="evidence" value="ECO:0007669"/>
    <property type="project" value="UniProtKB-UniRule"/>
</dbReference>
<dbReference type="Proteomes" id="UP000184501">
    <property type="component" value="Unassembled WGS sequence"/>
</dbReference>
<comment type="function">
    <text evidence="3 12">Involved in coproporphyrin-dependent heme b biosynthesis. Catalyzes the oxidation of coproporphyrinogen III to coproporphyrin III.</text>
</comment>
<evidence type="ECO:0000256" key="12">
    <source>
        <dbReference type="RuleBase" id="RU364052"/>
    </source>
</evidence>
<evidence type="ECO:0000256" key="9">
    <source>
        <dbReference type="ARBA" id="ARBA00022827"/>
    </source>
</evidence>
<dbReference type="InterPro" id="IPR004572">
    <property type="entry name" value="Protoporphyrinogen_oxidase"/>
</dbReference>
<evidence type="ECO:0000256" key="11">
    <source>
        <dbReference type="ARBA" id="ARBA00023133"/>
    </source>
</evidence>
<protein>
    <recommendedName>
        <fullName evidence="7 12">Coproporphyrinogen III oxidase</fullName>
        <ecNumber evidence="6 12">1.3.3.15</ecNumber>
    </recommendedName>
</protein>
<evidence type="ECO:0000256" key="4">
    <source>
        <dbReference type="ARBA" id="ARBA00004744"/>
    </source>
</evidence>
<accession>A0A1M5H5I7</accession>
<evidence type="ECO:0000256" key="8">
    <source>
        <dbReference type="ARBA" id="ARBA00022630"/>
    </source>
</evidence>
<sequence length="481" mass="49665">MTPARVLVVGGGISGLVAAYRLRTLLGERAEIVVVEQSDRIGGKLRTVELAGEGYDVGAEGFLLRRPELLDLVTELGLADELVTPALLASRVRAAGQSVRVPPRTLMGVPAAPEVLREVLSPAAVRRVADEPALPPLDLDGADVSVGGLLRARLGDEVVDRLVDPLLGGVYAGRADDLGLRATMPQLAAALDRGAGSLVRATAEVVPAPNPDAPRPPVFGALRGGFRVLVDRLAAASRARLRLGQPVRSLTRAERGWRVEIGPAPRPEVVDVDGVVLAVPAPAARRLLADVAPVAAAAYGRVDVASMAVVALALPAGTQLPEASGVLVAEGERWADGTPFTAKAFTFSSRKWGHFGDRVLVRGSVGRFGDAAVLRRDDADLVRAVRADLAELTGVRVEPSDAAVMRWGGGLPQYAVDHNDVVATIESTVADQPGLAVAGATLHGVGLPACVATADAAARRVAAHLPADAVAGSGTMGAWPA</sequence>
<dbReference type="Pfam" id="PF01593">
    <property type="entry name" value="Amino_oxidase"/>
    <property type="match status" value="1"/>
</dbReference>
<comment type="subcellular location">
    <subcellularLocation>
        <location evidence="12">Cytoplasm</location>
    </subcellularLocation>
</comment>
<evidence type="ECO:0000256" key="5">
    <source>
        <dbReference type="ARBA" id="ARBA00008310"/>
    </source>
</evidence>
<dbReference type="AlphaFoldDB" id="A0A1M5H5I7"/>
<dbReference type="SUPFAM" id="SSF54373">
    <property type="entry name" value="FAD-linked reductases, C-terminal domain"/>
    <property type="match status" value="1"/>
</dbReference>
<dbReference type="STRING" id="2017.SAMN05444320_106404"/>
<keyword evidence="9 12" id="KW-0274">FAD</keyword>
<name>A0A1M5H5I7_STRHI</name>
<evidence type="ECO:0000256" key="1">
    <source>
        <dbReference type="ARBA" id="ARBA00001755"/>
    </source>
</evidence>
<evidence type="ECO:0000313" key="14">
    <source>
        <dbReference type="EMBL" id="SHG10992.1"/>
    </source>
</evidence>
<dbReference type="EC" id="1.3.3.15" evidence="6 12"/>
<organism evidence="14 15">
    <name type="scientific">Streptoalloteichus hindustanus</name>
    <dbReference type="NCBI Taxonomy" id="2017"/>
    <lineage>
        <taxon>Bacteria</taxon>
        <taxon>Bacillati</taxon>
        <taxon>Actinomycetota</taxon>
        <taxon>Actinomycetes</taxon>
        <taxon>Pseudonocardiales</taxon>
        <taxon>Pseudonocardiaceae</taxon>
        <taxon>Streptoalloteichus</taxon>
    </lineage>
</organism>
<evidence type="ECO:0000313" key="15">
    <source>
        <dbReference type="Proteomes" id="UP000184501"/>
    </source>
</evidence>
<dbReference type="Gene3D" id="1.10.3110.10">
    <property type="entry name" value="protoporphyrinogen ix oxidase, domain 3"/>
    <property type="match status" value="1"/>
</dbReference>
<keyword evidence="15" id="KW-1185">Reference proteome</keyword>
<dbReference type="PANTHER" id="PTHR42923">
    <property type="entry name" value="PROTOPORPHYRINOGEN OXIDASE"/>
    <property type="match status" value="1"/>
</dbReference>
<dbReference type="GO" id="GO:0006783">
    <property type="term" value="P:heme biosynthetic process"/>
    <property type="evidence" value="ECO:0007669"/>
    <property type="project" value="UniProtKB-UniRule"/>
</dbReference>
<evidence type="ECO:0000259" key="13">
    <source>
        <dbReference type="Pfam" id="PF01593"/>
    </source>
</evidence>
<evidence type="ECO:0000256" key="10">
    <source>
        <dbReference type="ARBA" id="ARBA00023002"/>
    </source>
</evidence>
<dbReference type="GO" id="GO:0005737">
    <property type="term" value="C:cytoplasm"/>
    <property type="evidence" value="ECO:0007669"/>
    <property type="project" value="UniProtKB-SubCell"/>
</dbReference>
<comment type="cofactor">
    <cofactor evidence="2 12">
        <name>FAD</name>
        <dbReference type="ChEBI" id="CHEBI:57692"/>
    </cofactor>
</comment>
<dbReference type="OrthoDB" id="4496419at2"/>
<comment type="similarity">
    <text evidence="5 12">Belongs to the protoporphyrinogen/coproporphyrinogen oxidase family. Coproporphyrinogen III oxidase subfamily.</text>
</comment>
<feature type="domain" description="Amine oxidase" evidence="13">
    <location>
        <begin position="13"/>
        <end position="461"/>
    </location>
</feature>
<dbReference type="RefSeq" id="WP_073485710.1">
    <property type="nucleotide sequence ID" value="NZ_FQVN01000006.1"/>
</dbReference>
<dbReference type="Gene3D" id="3.90.660.20">
    <property type="entry name" value="Protoporphyrinogen oxidase, mitochondrial, domain 2"/>
    <property type="match status" value="1"/>
</dbReference>
<dbReference type="NCBIfam" id="TIGR00562">
    <property type="entry name" value="proto_IX_ox"/>
    <property type="match status" value="1"/>
</dbReference>
<evidence type="ECO:0000256" key="7">
    <source>
        <dbReference type="ARBA" id="ARBA00019046"/>
    </source>
</evidence>
<keyword evidence="11 12" id="KW-0350">Heme biosynthesis</keyword>
<reference evidence="14 15" key="1">
    <citation type="submission" date="2016-11" db="EMBL/GenBank/DDBJ databases">
        <authorList>
            <person name="Jaros S."/>
            <person name="Januszkiewicz K."/>
            <person name="Wedrychowicz H."/>
        </authorList>
    </citation>
    <scope>NUCLEOTIDE SEQUENCE [LARGE SCALE GENOMIC DNA]</scope>
    <source>
        <strain evidence="14 15">DSM 44523</strain>
    </source>
</reference>
<comment type="pathway">
    <text evidence="4 12">Porphyrin-containing compound metabolism; protoheme biosynthesis.</text>
</comment>
<dbReference type="Gene3D" id="3.50.50.60">
    <property type="entry name" value="FAD/NAD(P)-binding domain"/>
    <property type="match status" value="1"/>
</dbReference>
<dbReference type="InterPro" id="IPR002937">
    <property type="entry name" value="Amino_oxidase"/>
</dbReference>
<keyword evidence="10 12" id="KW-0560">Oxidoreductase</keyword>
<dbReference type="EMBL" id="FQVN01000006">
    <property type="protein sequence ID" value="SHG10992.1"/>
    <property type="molecule type" value="Genomic_DNA"/>
</dbReference>
<dbReference type="UniPathway" id="UPA00252"/>
<dbReference type="PANTHER" id="PTHR42923:SF3">
    <property type="entry name" value="PROTOPORPHYRINOGEN OXIDASE"/>
    <property type="match status" value="1"/>
</dbReference>
<dbReference type="SUPFAM" id="SSF51905">
    <property type="entry name" value="FAD/NAD(P)-binding domain"/>
    <property type="match status" value="1"/>
</dbReference>
<comment type="catalytic activity">
    <reaction evidence="1">
        <text>coproporphyrinogen III + 3 O2 = coproporphyrin III + 3 H2O2</text>
        <dbReference type="Rhea" id="RHEA:43436"/>
        <dbReference type="ChEBI" id="CHEBI:15379"/>
        <dbReference type="ChEBI" id="CHEBI:16240"/>
        <dbReference type="ChEBI" id="CHEBI:57309"/>
        <dbReference type="ChEBI" id="CHEBI:131725"/>
        <dbReference type="EC" id="1.3.3.15"/>
    </reaction>
    <physiologicalReaction direction="left-to-right" evidence="1">
        <dbReference type="Rhea" id="RHEA:43437"/>
    </physiologicalReaction>
</comment>
<evidence type="ECO:0000256" key="6">
    <source>
        <dbReference type="ARBA" id="ARBA00012402"/>
    </source>
</evidence>
<gene>
    <name evidence="14" type="ORF">SAMN05444320_106404</name>
</gene>
<evidence type="ECO:0000256" key="2">
    <source>
        <dbReference type="ARBA" id="ARBA00001974"/>
    </source>
</evidence>
<proteinExistence type="inferred from homology"/>
<keyword evidence="8 12" id="KW-0285">Flavoprotein</keyword>